<dbReference type="AlphaFoldDB" id="A0A8B8MY99"/>
<protein>
    <submittedName>
        <fullName evidence="2">Uncharacterized protein LOC115728823</fullName>
    </submittedName>
</protein>
<dbReference type="RefSeq" id="XP_030515087.2">
    <property type="nucleotide sequence ID" value="XM_030659227.2"/>
</dbReference>
<dbReference type="GeneID" id="115728823"/>
<accession>A0A8B8MY99</accession>
<dbReference type="Pfam" id="PF05553">
    <property type="entry name" value="DUF761"/>
    <property type="match status" value="1"/>
</dbReference>
<gene>
    <name evidence="2" type="primary">LOC115728823</name>
</gene>
<name>A0A8B8MY99_9MYRT</name>
<organism evidence="1 2">
    <name type="scientific">Rhodamnia argentea</name>
    <dbReference type="NCBI Taxonomy" id="178133"/>
    <lineage>
        <taxon>Eukaryota</taxon>
        <taxon>Viridiplantae</taxon>
        <taxon>Streptophyta</taxon>
        <taxon>Embryophyta</taxon>
        <taxon>Tracheophyta</taxon>
        <taxon>Spermatophyta</taxon>
        <taxon>Magnoliopsida</taxon>
        <taxon>eudicotyledons</taxon>
        <taxon>Gunneridae</taxon>
        <taxon>Pentapetalae</taxon>
        <taxon>rosids</taxon>
        <taxon>malvids</taxon>
        <taxon>Myrtales</taxon>
        <taxon>Myrtaceae</taxon>
        <taxon>Myrtoideae</taxon>
        <taxon>Myrteae</taxon>
        <taxon>Australasian group</taxon>
        <taxon>Rhodamnia</taxon>
    </lineage>
</organism>
<proteinExistence type="predicted"/>
<sequence length="194" mass="22124">MSCLSLRLPPPKKAWKILTSKLQRKLPKLRRPRPVYKLPKTQVLAAAPSGAEESVFVVKQPGRQHRQRPRRVHSSVVFNVRRHVFKKQQAHVFVDKLFKEPLEGIIEHHCLDTLPVKYMPSPKSLAAIDRSALEAGMSDGDHDGSDAKTCEADDMWESVGLASPLTHRIDERAEEFISKFRAEMERQEMVARSL</sequence>
<dbReference type="KEGG" id="rarg:115728823"/>
<dbReference type="Proteomes" id="UP000827889">
    <property type="component" value="Chromosome 6"/>
</dbReference>
<evidence type="ECO:0000313" key="2">
    <source>
        <dbReference type="RefSeq" id="XP_030515087.2"/>
    </source>
</evidence>
<dbReference type="InterPro" id="IPR008480">
    <property type="entry name" value="DUF761_pln"/>
</dbReference>
<keyword evidence="1" id="KW-1185">Reference proteome</keyword>
<reference evidence="2" key="1">
    <citation type="submission" date="2025-08" db="UniProtKB">
        <authorList>
            <consortium name="RefSeq"/>
        </authorList>
    </citation>
    <scope>IDENTIFICATION</scope>
    <source>
        <tissue evidence="2">Leaf</tissue>
    </source>
</reference>
<evidence type="ECO:0000313" key="1">
    <source>
        <dbReference type="Proteomes" id="UP000827889"/>
    </source>
</evidence>